<evidence type="ECO:0000313" key="3">
    <source>
        <dbReference type="Proteomes" id="UP000295668"/>
    </source>
</evidence>
<dbReference type="EMBL" id="SJCY01000002">
    <property type="protein sequence ID" value="TDG37097.1"/>
    <property type="molecule type" value="Genomic_DNA"/>
</dbReference>
<protein>
    <submittedName>
        <fullName evidence="2">ATP-binding protein</fullName>
    </submittedName>
</protein>
<dbReference type="InterPro" id="IPR027417">
    <property type="entry name" value="P-loop_NTPase"/>
</dbReference>
<dbReference type="Gene3D" id="3.40.50.300">
    <property type="entry name" value="P-loop containing nucleotide triphosphate hydrolases"/>
    <property type="match status" value="1"/>
</dbReference>
<dbReference type="GO" id="GO:0016887">
    <property type="term" value="F:ATP hydrolysis activity"/>
    <property type="evidence" value="ECO:0007669"/>
    <property type="project" value="InterPro"/>
</dbReference>
<feature type="domain" description="ATPase AAA-type core" evidence="1">
    <location>
        <begin position="45"/>
        <end position="362"/>
    </location>
</feature>
<name>A0A4R5MMR3_9SPHI</name>
<gene>
    <name evidence="2" type="ORF">EZJ43_02965</name>
</gene>
<evidence type="ECO:0000313" key="2">
    <source>
        <dbReference type="EMBL" id="TDG37097.1"/>
    </source>
</evidence>
<dbReference type="CDD" id="cd00267">
    <property type="entry name" value="ABC_ATPase"/>
    <property type="match status" value="1"/>
</dbReference>
<dbReference type="Pfam" id="PF13304">
    <property type="entry name" value="AAA_21"/>
    <property type="match status" value="1"/>
</dbReference>
<dbReference type="GO" id="GO:0005524">
    <property type="term" value="F:ATP binding"/>
    <property type="evidence" value="ECO:0007669"/>
    <property type="project" value="UniProtKB-KW"/>
</dbReference>
<accession>A0A4R5MMR3</accession>
<dbReference type="PANTHER" id="PTHR40396">
    <property type="entry name" value="ATPASE-LIKE PROTEIN"/>
    <property type="match status" value="1"/>
</dbReference>
<sequence>MLLEFRVRNYKSIKELETFSMLPTKNSIDIAVDILRSGKHKALPFVALFGRNGAGKSNMLDAINRLQTLIIRGANADEESLIQHDFYKLDVEFEIQPTFFGIDFIAKDNIRYTYEVEFNQKQICIENLNYYPKGQKAKLFERTSDEITFGDSFVGTKSAIEKLLYRNQLLLSKVKGEKIEALTAPHNFLTNKIFYRKPGQLSNSSYLSHFAKNIFDCKYPNYRENLARLLRVSDTGIEDIEAGKRDLELIKMPESIDADLRKQIEKSLEYYIITKHRGETDDYSKLINFSIFDESMGTRRLLEIGGLMLESLHDGQVLIIDEFDISLHPILTKAIIKIYNSQKTNPNNAQLIISTQDVSLLDSDIFSYDQLWIAEKTFEGWSNYYSLSDIKGLRKNLPLHKWYLEGRLGGVPVINYSELEFEII</sequence>
<keyword evidence="2" id="KW-0067">ATP-binding</keyword>
<dbReference type="AlphaFoldDB" id="A0A4R5MMR3"/>
<dbReference type="InterPro" id="IPR003959">
    <property type="entry name" value="ATPase_AAA_core"/>
</dbReference>
<dbReference type="Proteomes" id="UP000295668">
    <property type="component" value="Unassembled WGS sequence"/>
</dbReference>
<organism evidence="2 3">
    <name type="scientific">Pedobacter changchengzhani</name>
    <dbReference type="NCBI Taxonomy" id="2529274"/>
    <lineage>
        <taxon>Bacteria</taxon>
        <taxon>Pseudomonadati</taxon>
        <taxon>Bacteroidota</taxon>
        <taxon>Sphingobacteriia</taxon>
        <taxon>Sphingobacteriales</taxon>
        <taxon>Sphingobacteriaceae</taxon>
        <taxon>Pedobacter</taxon>
    </lineage>
</organism>
<dbReference type="OrthoDB" id="9809324at2"/>
<dbReference type="RefSeq" id="WP_133261190.1">
    <property type="nucleotide sequence ID" value="NZ_SJCY01000002.1"/>
</dbReference>
<dbReference type="SUPFAM" id="SSF52540">
    <property type="entry name" value="P-loop containing nucleoside triphosphate hydrolases"/>
    <property type="match status" value="1"/>
</dbReference>
<reference evidence="2 3" key="1">
    <citation type="submission" date="2019-02" db="EMBL/GenBank/DDBJ databases">
        <title>Pedobacter sp. nov., a novel speices isolated from soil of pinguins habitat in Antarcitica.</title>
        <authorList>
            <person name="He R.-H."/>
        </authorList>
    </citation>
    <scope>NUCLEOTIDE SEQUENCE [LARGE SCALE GENOMIC DNA]</scope>
    <source>
        <strain evidence="2 3">E01020</strain>
    </source>
</reference>
<proteinExistence type="predicted"/>
<dbReference type="PANTHER" id="PTHR40396:SF1">
    <property type="entry name" value="ATPASE AAA-TYPE CORE DOMAIN-CONTAINING PROTEIN"/>
    <property type="match status" value="1"/>
</dbReference>
<keyword evidence="2" id="KW-0547">Nucleotide-binding</keyword>
<comment type="caution">
    <text evidence="2">The sequence shown here is derived from an EMBL/GenBank/DDBJ whole genome shotgun (WGS) entry which is preliminary data.</text>
</comment>
<evidence type="ECO:0000259" key="1">
    <source>
        <dbReference type="Pfam" id="PF13304"/>
    </source>
</evidence>
<keyword evidence="3" id="KW-1185">Reference proteome</keyword>